<dbReference type="AlphaFoldDB" id="A0AAD4W1F7"/>
<organism evidence="1 2">
    <name type="scientific">Prunus dulcis</name>
    <name type="common">Almond</name>
    <name type="synonym">Amygdalus dulcis</name>
    <dbReference type="NCBI Taxonomy" id="3755"/>
    <lineage>
        <taxon>Eukaryota</taxon>
        <taxon>Viridiplantae</taxon>
        <taxon>Streptophyta</taxon>
        <taxon>Embryophyta</taxon>
        <taxon>Tracheophyta</taxon>
        <taxon>Spermatophyta</taxon>
        <taxon>Magnoliopsida</taxon>
        <taxon>eudicotyledons</taxon>
        <taxon>Gunneridae</taxon>
        <taxon>Pentapetalae</taxon>
        <taxon>rosids</taxon>
        <taxon>fabids</taxon>
        <taxon>Rosales</taxon>
        <taxon>Rosaceae</taxon>
        <taxon>Amygdaloideae</taxon>
        <taxon>Amygdaleae</taxon>
        <taxon>Prunus</taxon>
    </lineage>
</organism>
<accession>A0AAD4W1F7</accession>
<reference evidence="1 2" key="1">
    <citation type="journal article" date="2022" name="G3 (Bethesda)">
        <title>Whole-genome sequence and methylome profiling of the almond [Prunus dulcis (Mill.) D.A. Webb] cultivar 'Nonpareil'.</title>
        <authorList>
            <person name="D'Amico-Willman K.M."/>
            <person name="Ouma W.Z."/>
            <person name="Meulia T."/>
            <person name="Sideli G.M."/>
            <person name="Gradziel T.M."/>
            <person name="Fresnedo-Ramirez J."/>
        </authorList>
    </citation>
    <scope>NUCLEOTIDE SEQUENCE [LARGE SCALE GENOMIC DNA]</scope>
    <source>
        <strain evidence="1">Clone GOH B32 T37-40</strain>
    </source>
</reference>
<sequence>MVIHGFSGYLAEPSVKIGKKDWAHGHLMAIHKYLRQGLEFLSNLAGFWARQELAQPHDKKSHMLNVGYVVDGKRVNGFSVMAKISLHPTFRSFVRLMEI</sequence>
<gene>
    <name evidence="1" type="ORF">L3X38_025236</name>
</gene>
<comment type="caution">
    <text evidence="1">The sequence shown here is derived from an EMBL/GenBank/DDBJ whole genome shotgun (WGS) entry which is preliminary data.</text>
</comment>
<dbReference type="Proteomes" id="UP001054821">
    <property type="component" value="Chromosome 4"/>
</dbReference>
<keyword evidence="2" id="KW-1185">Reference proteome</keyword>
<proteinExistence type="predicted"/>
<evidence type="ECO:0000313" key="2">
    <source>
        <dbReference type="Proteomes" id="UP001054821"/>
    </source>
</evidence>
<protein>
    <submittedName>
        <fullName evidence="1">Uncharacterized protein</fullName>
    </submittedName>
</protein>
<name>A0AAD4W1F7_PRUDU</name>
<dbReference type="EMBL" id="JAJFAZ020000004">
    <property type="protein sequence ID" value="KAI5335103.1"/>
    <property type="molecule type" value="Genomic_DNA"/>
</dbReference>
<evidence type="ECO:0000313" key="1">
    <source>
        <dbReference type="EMBL" id="KAI5335103.1"/>
    </source>
</evidence>